<proteinExistence type="predicted"/>
<sequence>MARILYISPEHVSGTLSLFQKGHRNRGNECRYATFYPSPSSFPEDVCLNLPFMPDAAWVKNLKKILYRSAPEMRAEADRPGYPPTWQTSTAAEAVFFFLRDFLISGRINRVIGEFEFDRFDLYHLDQGLDFFRNARFIRRMKNRGGRIVCFYHGTDLRNRGVIPAVDEISDLNLTSELDLLDKHPNIKYLHLPLDVKRFDMKEVENDPLIIGHACRAQSARHFKGTDHIIKVMNELERDFPVKFDLVEGLPNDECMRRKERWDIAVDQIADRGGWGYGMNSLETLAMGVPTCTRMNDKCDAFFTDHPFVNVDENSLKDKLVELIENRDHRRQLGKEGRKWVEENHSLDAVMDQLYRYYQDAGIKL</sequence>
<gene>
    <name evidence="2" type="ORF">CEE37_04795</name>
</gene>
<comment type="caution">
    <text evidence="2">The sequence shown here is derived from an EMBL/GenBank/DDBJ whole genome shotgun (WGS) entry which is preliminary data.</text>
</comment>
<reference evidence="2 3" key="1">
    <citation type="submission" date="2017-06" db="EMBL/GenBank/DDBJ databases">
        <title>Novel microbial phyla capable of carbon fixation and sulfur reduction in deep-sea sediments.</title>
        <authorList>
            <person name="Huang J."/>
            <person name="Baker B."/>
            <person name="Wang Y."/>
        </authorList>
    </citation>
    <scope>NUCLEOTIDE SEQUENCE [LARGE SCALE GENOMIC DNA]</scope>
    <source>
        <strain evidence="2">B3_LCP</strain>
    </source>
</reference>
<dbReference type="SUPFAM" id="SSF53756">
    <property type="entry name" value="UDP-Glycosyltransferase/glycogen phosphorylase"/>
    <property type="match status" value="1"/>
</dbReference>
<protein>
    <recommendedName>
        <fullName evidence="1">Spore protein YkvP/CgeB glycosyl transferase-like domain-containing protein</fullName>
    </recommendedName>
</protein>
<name>A0A532V3U3_UNCL8</name>
<organism evidence="2 3">
    <name type="scientific">candidate division LCP-89 bacterium B3_LCP</name>
    <dbReference type="NCBI Taxonomy" id="2012998"/>
    <lineage>
        <taxon>Bacteria</taxon>
        <taxon>Pseudomonadati</taxon>
        <taxon>Bacteria division LCP-89</taxon>
    </lineage>
</organism>
<evidence type="ECO:0000313" key="3">
    <source>
        <dbReference type="Proteomes" id="UP000319619"/>
    </source>
</evidence>
<evidence type="ECO:0000313" key="2">
    <source>
        <dbReference type="EMBL" id="TKJ41890.1"/>
    </source>
</evidence>
<feature type="domain" description="Spore protein YkvP/CgeB glycosyl transferase-like" evidence="1">
    <location>
        <begin position="250"/>
        <end position="354"/>
    </location>
</feature>
<dbReference type="AlphaFoldDB" id="A0A532V3U3"/>
<dbReference type="InterPro" id="IPR055259">
    <property type="entry name" value="YkvP/CgeB_Glyco_trans-like"/>
</dbReference>
<evidence type="ECO:0000259" key="1">
    <source>
        <dbReference type="Pfam" id="PF13524"/>
    </source>
</evidence>
<dbReference type="Gene3D" id="3.40.50.2000">
    <property type="entry name" value="Glycogen Phosphorylase B"/>
    <property type="match status" value="1"/>
</dbReference>
<dbReference type="Proteomes" id="UP000319619">
    <property type="component" value="Unassembled WGS sequence"/>
</dbReference>
<dbReference type="Pfam" id="PF13524">
    <property type="entry name" value="Glyco_trans_1_2"/>
    <property type="match status" value="1"/>
</dbReference>
<dbReference type="EMBL" id="NJBN01000002">
    <property type="protein sequence ID" value="TKJ41890.1"/>
    <property type="molecule type" value="Genomic_DNA"/>
</dbReference>
<accession>A0A532V3U3</accession>